<dbReference type="InterPro" id="IPR000917">
    <property type="entry name" value="Sulfatase_N"/>
</dbReference>
<dbReference type="AlphaFoldDB" id="A0A7W8YU06"/>
<dbReference type="Proteomes" id="UP000537718">
    <property type="component" value="Unassembled WGS sequence"/>
</dbReference>
<feature type="domain" description="Sulfatase N-terminal" evidence="6">
    <location>
        <begin position="24"/>
        <end position="360"/>
    </location>
</feature>
<reference evidence="7 8" key="1">
    <citation type="submission" date="2020-08" db="EMBL/GenBank/DDBJ databases">
        <title>Genomic Encyclopedia of Type Strains, Phase IV (KMG-V): Genome sequencing to study the core and pangenomes of soil and plant-associated prokaryotes.</title>
        <authorList>
            <person name="Whitman W."/>
        </authorList>
    </citation>
    <scope>NUCLEOTIDE SEQUENCE [LARGE SCALE GENOMIC DNA]</scope>
    <source>
        <strain evidence="7 8">MP7CTX6</strain>
    </source>
</reference>
<accession>A0A7W8YU06</accession>
<dbReference type="InterPro" id="IPR050738">
    <property type="entry name" value="Sulfatase"/>
</dbReference>
<dbReference type="Gene3D" id="3.40.720.10">
    <property type="entry name" value="Alkaline Phosphatase, subunit A"/>
    <property type="match status" value="1"/>
</dbReference>
<comment type="caution">
    <text evidence="7">The sequence shown here is derived from an EMBL/GenBank/DDBJ whole genome shotgun (WGS) entry which is preliminary data.</text>
</comment>
<protein>
    <submittedName>
        <fullName evidence="7">Arylsulfatase A-like enzyme</fullName>
    </submittedName>
</protein>
<dbReference type="SUPFAM" id="SSF53649">
    <property type="entry name" value="Alkaline phosphatase-like"/>
    <property type="match status" value="1"/>
</dbReference>
<dbReference type="RefSeq" id="WP_183867639.1">
    <property type="nucleotide sequence ID" value="NZ_JACHCF010000006.1"/>
</dbReference>
<gene>
    <name evidence="7" type="ORF">HDE69_002740</name>
</gene>
<dbReference type="PROSITE" id="PS00523">
    <property type="entry name" value="SULFATASE_1"/>
    <property type="match status" value="1"/>
</dbReference>
<evidence type="ECO:0000313" key="7">
    <source>
        <dbReference type="EMBL" id="MBB5621677.1"/>
    </source>
</evidence>
<dbReference type="PANTHER" id="PTHR42693:SF53">
    <property type="entry name" value="ENDO-4-O-SULFATASE"/>
    <property type="match status" value="1"/>
</dbReference>
<dbReference type="Gene3D" id="3.30.1120.10">
    <property type="match status" value="1"/>
</dbReference>
<dbReference type="PANTHER" id="PTHR42693">
    <property type="entry name" value="ARYLSULFATASE FAMILY MEMBER"/>
    <property type="match status" value="1"/>
</dbReference>
<dbReference type="Pfam" id="PF00884">
    <property type="entry name" value="Sulfatase"/>
    <property type="match status" value="1"/>
</dbReference>
<proteinExistence type="inferred from homology"/>
<evidence type="ECO:0000256" key="5">
    <source>
        <dbReference type="SAM" id="SignalP"/>
    </source>
</evidence>
<keyword evidence="4" id="KW-0106">Calcium</keyword>
<dbReference type="InterPro" id="IPR024607">
    <property type="entry name" value="Sulfatase_CS"/>
</dbReference>
<dbReference type="EMBL" id="JACHCF010000006">
    <property type="protein sequence ID" value="MBB5621677.1"/>
    <property type="molecule type" value="Genomic_DNA"/>
</dbReference>
<dbReference type="CDD" id="cd16145">
    <property type="entry name" value="ARS_like"/>
    <property type="match status" value="1"/>
</dbReference>
<keyword evidence="2" id="KW-0479">Metal-binding</keyword>
<dbReference type="GO" id="GO:0004065">
    <property type="term" value="F:arylsulfatase activity"/>
    <property type="evidence" value="ECO:0007669"/>
    <property type="project" value="TreeGrafter"/>
</dbReference>
<evidence type="ECO:0000256" key="2">
    <source>
        <dbReference type="ARBA" id="ARBA00022723"/>
    </source>
</evidence>
<keyword evidence="5" id="KW-0732">Signal</keyword>
<evidence type="ECO:0000313" key="8">
    <source>
        <dbReference type="Proteomes" id="UP000537718"/>
    </source>
</evidence>
<sequence>MKKLAALVCLSLTFLTTLKAQEKPNVVFILADDMGYGDLGAYGQKLIRTPNIDKLAENGMLFTQFYAGTSVCAPSRSALMTGQHTGHTPIRGNYEIEPEGQRPLPDSTITLAKIFKKAGYATGDFGKWGLGFAGSSGDPLNQGFDQFFGYNCQRQSHNYFPEHLWDNSTKVSLDNDFTKLKAYAPELIQKQALNFIAANKAQPFFLYLSYTLPHAGLQLPAVNKAFEDYKKEFNEQPRAIKKEWDGNGYQPQAYPHAAYAAMVTTLDTYVGQVVAKLKTLGLDKNTLIVFTSDNGPHREGGNDPGFFNSSGGFKGIKRSLYEGGIREPMIAYWPGKIQKGKRTRQTGAFWDFLPTFAELIQQPVPAAVDGISILPTLLSRGRQKQHEFLYWEFHEDGGRQAVRKGKWKGVRNKADTESSKWELYNLETDPQESKDLAATQPLMIKQLQKITRQSHRPSDVPAWNFKNN</sequence>
<evidence type="ECO:0000256" key="3">
    <source>
        <dbReference type="ARBA" id="ARBA00022801"/>
    </source>
</evidence>
<organism evidence="7 8">
    <name type="scientific">Pedobacter cryoconitis</name>
    <dbReference type="NCBI Taxonomy" id="188932"/>
    <lineage>
        <taxon>Bacteria</taxon>
        <taxon>Pseudomonadati</taxon>
        <taxon>Bacteroidota</taxon>
        <taxon>Sphingobacteriia</taxon>
        <taxon>Sphingobacteriales</taxon>
        <taxon>Sphingobacteriaceae</taxon>
        <taxon>Pedobacter</taxon>
    </lineage>
</organism>
<feature type="chain" id="PRO_5031485883" evidence="5">
    <location>
        <begin position="21"/>
        <end position="468"/>
    </location>
</feature>
<evidence type="ECO:0000259" key="6">
    <source>
        <dbReference type="Pfam" id="PF00884"/>
    </source>
</evidence>
<name>A0A7W8YU06_9SPHI</name>
<dbReference type="GO" id="GO:0046872">
    <property type="term" value="F:metal ion binding"/>
    <property type="evidence" value="ECO:0007669"/>
    <property type="project" value="UniProtKB-KW"/>
</dbReference>
<keyword evidence="3" id="KW-0378">Hydrolase</keyword>
<comment type="similarity">
    <text evidence="1">Belongs to the sulfatase family.</text>
</comment>
<feature type="signal peptide" evidence="5">
    <location>
        <begin position="1"/>
        <end position="20"/>
    </location>
</feature>
<dbReference type="InterPro" id="IPR017850">
    <property type="entry name" value="Alkaline_phosphatase_core_sf"/>
</dbReference>
<evidence type="ECO:0000256" key="1">
    <source>
        <dbReference type="ARBA" id="ARBA00008779"/>
    </source>
</evidence>
<evidence type="ECO:0000256" key="4">
    <source>
        <dbReference type="ARBA" id="ARBA00022837"/>
    </source>
</evidence>